<feature type="domain" description="HTH lysR-type" evidence="5">
    <location>
        <begin position="30"/>
        <end position="87"/>
    </location>
</feature>
<name>A0ABR9XBJ4_9RHOB</name>
<dbReference type="Gene3D" id="1.10.10.10">
    <property type="entry name" value="Winged helix-like DNA-binding domain superfamily/Winged helix DNA-binding domain"/>
    <property type="match status" value="1"/>
</dbReference>
<dbReference type="Gene3D" id="3.40.190.10">
    <property type="entry name" value="Periplasmic binding protein-like II"/>
    <property type="match status" value="2"/>
</dbReference>
<dbReference type="InterPro" id="IPR000847">
    <property type="entry name" value="LysR_HTH_N"/>
</dbReference>
<keyword evidence="4" id="KW-0804">Transcription</keyword>
<dbReference type="PROSITE" id="PS50931">
    <property type="entry name" value="HTH_LYSR"/>
    <property type="match status" value="1"/>
</dbReference>
<comment type="caution">
    <text evidence="6">The sequence shown here is derived from an EMBL/GenBank/DDBJ whole genome shotgun (WGS) entry which is preliminary data.</text>
</comment>
<dbReference type="InterPro" id="IPR005119">
    <property type="entry name" value="LysR_subst-bd"/>
</dbReference>
<accession>A0ABR9XBJ4</accession>
<dbReference type="EMBL" id="JADFFK010000055">
    <property type="protein sequence ID" value="MBE9640883.1"/>
    <property type="molecule type" value="Genomic_DNA"/>
</dbReference>
<evidence type="ECO:0000313" key="6">
    <source>
        <dbReference type="EMBL" id="MBE9640883.1"/>
    </source>
</evidence>
<protein>
    <submittedName>
        <fullName evidence="6">LysR family transcriptional regulator</fullName>
    </submittedName>
</protein>
<evidence type="ECO:0000259" key="5">
    <source>
        <dbReference type="PROSITE" id="PS50931"/>
    </source>
</evidence>
<dbReference type="SUPFAM" id="SSF53850">
    <property type="entry name" value="Periplasmic binding protein-like II"/>
    <property type="match status" value="1"/>
</dbReference>
<dbReference type="PANTHER" id="PTHR30537">
    <property type="entry name" value="HTH-TYPE TRANSCRIPTIONAL REGULATOR"/>
    <property type="match status" value="1"/>
</dbReference>
<dbReference type="InterPro" id="IPR058163">
    <property type="entry name" value="LysR-type_TF_proteobact-type"/>
</dbReference>
<dbReference type="RefSeq" id="WP_194138131.1">
    <property type="nucleotide sequence ID" value="NZ_JADFFK010000055.1"/>
</dbReference>
<proteinExistence type="inferred from homology"/>
<evidence type="ECO:0000256" key="1">
    <source>
        <dbReference type="ARBA" id="ARBA00009437"/>
    </source>
</evidence>
<comment type="similarity">
    <text evidence="1">Belongs to the LysR transcriptional regulatory family.</text>
</comment>
<evidence type="ECO:0000256" key="3">
    <source>
        <dbReference type="ARBA" id="ARBA00023125"/>
    </source>
</evidence>
<reference evidence="6 7" key="1">
    <citation type="journal article" date="2021" name="Int. J. Syst. Evol. Microbiol.">
        <title>Salipiger mangrovisoli sp. nov., isolated from mangrove soil and the proposal for the reclassification of Paraphaeobacter pallidus as Salipiger pallidus comb. nov.</title>
        <authorList>
            <person name="Du J."/>
            <person name="Liu Y."/>
            <person name="Pei T."/>
            <person name="Deng M.R."/>
            <person name="Zhu H."/>
        </authorList>
    </citation>
    <scope>NUCLEOTIDE SEQUENCE [LARGE SCALE GENOMIC DNA]</scope>
    <source>
        <strain evidence="6 7">6D45A</strain>
    </source>
</reference>
<dbReference type="InterPro" id="IPR036388">
    <property type="entry name" value="WH-like_DNA-bd_sf"/>
</dbReference>
<evidence type="ECO:0000256" key="4">
    <source>
        <dbReference type="ARBA" id="ARBA00023163"/>
    </source>
</evidence>
<dbReference type="PANTHER" id="PTHR30537:SF74">
    <property type="entry name" value="HTH-TYPE TRANSCRIPTIONAL REGULATOR TRPI"/>
    <property type="match status" value="1"/>
</dbReference>
<keyword evidence="7" id="KW-1185">Reference proteome</keyword>
<dbReference type="Proteomes" id="UP000607796">
    <property type="component" value="Unassembled WGS sequence"/>
</dbReference>
<evidence type="ECO:0000256" key="2">
    <source>
        <dbReference type="ARBA" id="ARBA00023015"/>
    </source>
</evidence>
<sequence length="327" mass="36381">MCRKPYRKYIDNIDAKHVSIYQMRMPGRLPPLYPLRAFEATARTGSVTAAARELNVTHSAVSHQLRTLENHLQVQLFVRSGRRLKLTSQGAALLPDITAAFERMAWATSRLDRPVMSGELRIGCVAAVLTYWMLPRLDAFAGRYPDIRLNLDTARTPEGLYRSAHDVAILYGDGTWKDLWVTRWSMVQLFPVANPTLLHNAPIRSVRDLADHRLLFAGDHREWQSWLVEAGAPQLTNGRSATLSDAYLTTQAAVLGKGVALGDSITSQPLLENGSLVAPFSRKVAAPQQMYLACRAESRDNPLVRAFMDWALESIGAAVPQPGLPDR</sequence>
<gene>
    <name evidence="6" type="ORF">IQ782_28985</name>
</gene>
<dbReference type="PRINTS" id="PR00039">
    <property type="entry name" value="HTHLYSR"/>
</dbReference>
<dbReference type="Pfam" id="PF03466">
    <property type="entry name" value="LysR_substrate"/>
    <property type="match status" value="1"/>
</dbReference>
<evidence type="ECO:0000313" key="7">
    <source>
        <dbReference type="Proteomes" id="UP000607796"/>
    </source>
</evidence>
<keyword evidence="2" id="KW-0805">Transcription regulation</keyword>
<organism evidence="6 7">
    <name type="scientific">Salipiger mangrovisoli</name>
    <dbReference type="NCBI Taxonomy" id="2865933"/>
    <lineage>
        <taxon>Bacteria</taxon>
        <taxon>Pseudomonadati</taxon>
        <taxon>Pseudomonadota</taxon>
        <taxon>Alphaproteobacteria</taxon>
        <taxon>Rhodobacterales</taxon>
        <taxon>Roseobacteraceae</taxon>
        <taxon>Salipiger</taxon>
    </lineage>
</organism>
<dbReference type="InterPro" id="IPR036390">
    <property type="entry name" value="WH_DNA-bd_sf"/>
</dbReference>
<keyword evidence="3" id="KW-0238">DNA-binding</keyword>
<dbReference type="SUPFAM" id="SSF46785">
    <property type="entry name" value="Winged helix' DNA-binding domain"/>
    <property type="match status" value="1"/>
</dbReference>
<dbReference type="Pfam" id="PF00126">
    <property type="entry name" value="HTH_1"/>
    <property type="match status" value="1"/>
</dbReference>